<protein>
    <submittedName>
        <fullName evidence="3">DUF1674 domain-containing protein</fullName>
    </submittedName>
</protein>
<dbReference type="EMBL" id="SRXU01000009">
    <property type="protein sequence ID" value="TGX38764.1"/>
    <property type="molecule type" value="Genomic_DNA"/>
</dbReference>
<keyword evidence="4" id="KW-1185">Reference proteome</keyword>
<reference evidence="3 4" key="1">
    <citation type="submission" date="2019-04" db="EMBL/GenBank/DDBJ databases">
        <title>Sphingomonas psychrotolerans sp. nov., isolated from soil in the Tianshan Mountains, Xinjiang, China.</title>
        <authorList>
            <person name="Luo Y."/>
            <person name="Sheng H."/>
        </authorList>
    </citation>
    <scope>NUCLEOTIDE SEQUENCE [LARGE SCALE GENOMIC DNA]</scope>
    <source>
        <strain evidence="3 4">KIS18-15</strain>
    </source>
</reference>
<evidence type="ECO:0000313" key="3">
    <source>
        <dbReference type="EMBL" id="TGX38764.1"/>
    </source>
</evidence>
<evidence type="ECO:0000256" key="1">
    <source>
        <dbReference type="ARBA" id="ARBA00005701"/>
    </source>
</evidence>
<dbReference type="Pfam" id="PF07896">
    <property type="entry name" value="DUF1674"/>
    <property type="match status" value="1"/>
</dbReference>
<dbReference type="AlphaFoldDB" id="A0A4S1W7C7"/>
<proteinExistence type="inferred from homology"/>
<dbReference type="Proteomes" id="UP000309848">
    <property type="component" value="Unassembled WGS sequence"/>
</dbReference>
<dbReference type="RefSeq" id="WP_135987058.1">
    <property type="nucleotide sequence ID" value="NZ_JAASQM010000003.1"/>
</dbReference>
<gene>
    <name evidence="3" type="ORF">E5A74_18220</name>
</gene>
<feature type="region of interest" description="Disordered" evidence="2">
    <location>
        <begin position="1"/>
        <end position="50"/>
    </location>
</feature>
<feature type="compositionally biased region" description="Basic and acidic residues" evidence="2">
    <location>
        <begin position="37"/>
        <end position="50"/>
    </location>
</feature>
<accession>A0A4S1W7C7</accession>
<sequence length="50" mass="5473">MGQRPSHVKPPQHLSKSPPVPKPAPASPSNDPLDPTRYGDWERKGVAVDF</sequence>
<comment type="similarity">
    <text evidence="1">Belongs to the SDHAF4 family.</text>
</comment>
<evidence type="ECO:0000313" key="4">
    <source>
        <dbReference type="Proteomes" id="UP000309848"/>
    </source>
</evidence>
<name>A0A4S1W7C7_9SPHN</name>
<evidence type="ECO:0000256" key="2">
    <source>
        <dbReference type="SAM" id="MobiDB-lite"/>
    </source>
</evidence>
<dbReference type="InterPro" id="IPR012875">
    <property type="entry name" value="SDHF4"/>
</dbReference>
<organism evidence="3 4">
    <name type="scientific">Sphingomonas naasensis</name>
    <dbReference type="NCBI Taxonomy" id="1344951"/>
    <lineage>
        <taxon>Bacteria</taxon>
        <taxon>Pseudomonadati</taxon>
        <taxon>Pseudomonadota</taxon>
        <taxon>Alphaproteobacteria</taxon>
        <taxon>Sphingomonadales</taxon>
        <taxon>Sphingomonadaceae</taxon>
        <taxon>Sphingomonas</taxon>
    </lineage>
</organism>
<comment type="caution">
    <text evidence="3">The sequence shown here is derived from an EMBL/GenBank/DDBJ whole genome shotgun (WGS) entry which is preliminary data.</text>
</comment>